<name>A0A372GDP2_9ACTN</name>
<protein>
    <submittedName>
        <fullName evidence="1">Uncharacterized protein</fullName>
    </submittedName>
</protein>
<organism evidence="1 2">
    <name type="scientific">Actinomadura spongiicola</name>
    <dbReference type="NCBI Taxonomy" id="2303421"/>
    <lineage>
        <taxon>Bacteria</taxon>
        <taxon>Bacillati</taxon>
        <taxon>Actinomycetota</taxon>
        <taxon>Actinomycetes</taxon>
        <taxon>Streptosporangiales</taxon>
        <taxon>Thermomonosporaceae</taxon>
        <taxon>Actinomadura</taxon>
    </lineage>
</organism>
<dbReference type="EMBL" id="QVNQ01000006">
    <property type="protein sequence ID" value="RFS83486.1"/>
    <property type="molecule type" value="Genomic_DNA"/>
</dbReference>
<dbReference type="AlphaFoldDB" id="A0A372GDP2"/>
<reference evidence="1 2" key="1">
    <citation type="submission" date="2018-08" db="EMBL/GenBank/DDBJ databases">
        <title>Actinomadura spongicola sp. nov., isolated from marine sponge Leucetta chagosensis.</title>
        <authorList>
            <person name="Li L."/>
            <person name="Lin H.W."/>
        </authorList>
    </citation>
    <scope>NUCLEOTIDE SEQUENCE [LARGE SCALE GENOMIC DNA]</scope>
    <source>
        <strain evidence="1 2">LHW52907</strain>
    </source>
</reference>
<gene>
    <name evidence="1" type="ORF">D0T12_20805</name>
</gene>
<evidence type="ECO:0000313" key="2">
    <source>
        <dbReference type="Proteomes" id="UP000262882"/>
    </source>
</evidence>
<dbReference type="RefSeq" id="WP_117401317.1">
    <property type="nucleotide sequence ID" value="NZ_QVNQ01000006.1"/>
</dbReference>
<sequence>MLHSIGSVNGSGPGVVGLAIGGVSESAVVMSEETADRLRVRIDRDRPLETFAHSHPVVVYPCYPKAIRLGGVTAGEIYCGANPKMAQSPNGFDVMAAFFHPFYKPCNVTLDFTDMTVHIVRGKAT</sequence>
<dbReference type="OrthoDB" id="3449821at2"/>
<comment type="caution">
    <text evidence="1">The sequence shown here is derived from an EMBL/GenBank/DDBJ whole genome shotgun (WGS) entry which is preliminary data.</text>
</comment>
<keyword evidence="2" id="KW-1185">Reference proteome</keyword>
<evidence type="ECO:0000313" key="1">
    <source>
        <dbReference type="EMBL" id="RFS83486.1"/>
    </source>
</evidence>
<dbReference type="Proteomes" id="UP000262882">
    <property type="component" value="Unassembled WGS sequence"/>
</dbReference>
<accession>A0A372GDP2</accession>
<proteinExistence type="predicted"/>